<feature type="region of interest" description="Disordered" evidence="6">
    <location>
        <begin position="28"/>
        <end position="65"/>
    </location>
</feature>
<dbReference type="AlphaFoldDB" id="A0A0B7G1N1"/>
<dbReference type="GO" id="GO:0003677">
    <property type="term" value="F:DNA binding"/>
    <property type="evidence" value="ECO:0007669"/>
    <property type="project" value="UniProtKB-UniRule"/>
</dbReference>
<evidence type="ECO:0000256" key="4">
    <source>
        <dbReference type="ARBA" id="ARBA00023242"/>
    </source>
</evidence>
<proteinExistence type="inferred from homology"/>
<keyword evidence="4 5" id="KW-0539">Nucleus</keyword>
<evidence type="ECO:0000313" key="8">
    <source>
        <dbReference type="EMBL" id="CEL62377.1"/>
    </source>
</evidence>
<dbReference type="InterPro" id="IPR050224">
    <property type="entry name" value="TALE_homeobox"/>
</dbReference>
<evidence type="ECO:0000313" key="9">
    <source>
        <dbReference type="Proteomes" id="UP000059188"/>
    </source>
</evidence>
<keyword evidence="3 5" id="KW-0371">Homeobox</keyword>
<dbReference type="Proteomes" id="UP000059188">
    <property type="component" value="Unassembled WGS sequence"/>
</dbReference>
<feature type="compositionally biased region" description="Low complexity" evidence="6">
    <location>
        <begin position="51"/>
        <end position="61"/>
    </location>
</feature>
<accession>A0A0B7G1N1</accession>
<evidence type="ECO:0000256" key="5">
    <source>
        <dbReference type="PROSITE-ProRule" id="PRU00108"/>
    </source>
</evidence>
<dbReference type="PANTHER" id="PTHR11850">
    <property type="entry name" value="HOMEOBOX PROTEIN TRANSCRIPTION FACTORS"/>
    <property type="match status" value="1"/>
</dbReference>
<evidence type="ECO:0000256" key="3">
    <source>
        <dbReference type="ARBA" id="ARBA00023155"/>
    </source>
</evidence>
<dbReference type="Pfam" id="PF05920">
    <property type="entry name" value="Homeobox_KN"/>
    <property type="match status" value="1"/>
</dbReference>
<evidence type="ECO:0000256" key="2">
    <source>
        <dbReference type="ARBA" id="ARBA00023125"/>
    </source>
</evidence>
<feature type="region of interest" description="Disordered" evidence="6">
    <location>
        <begin position="85"/>
        <end position="228"/>
    </location>
</feature>
<organism evidence="8 9">
    <name type="scientific">Thanatephorus cucumeris (strain AG1-IB / isolate 7/3/14)</name>
    <name type="common">Lettuce bottom rot fungus</name>
    <name type="synonym">Rhizoctonia solani</name>
    <dbReference type="NCBI Taxonomy" id="1108050"/>
    <lineage>
        <taxon>Eukaryota</taxon>
        <taxon>Fungi</taxon>
        <taxon>Dikarya</taxon>
        <taxon>Basidiomycota</taxon>
        <taxon>Agaricomycotina</taxon>
        <taxon>Agaricomycetes</taxon>
        <taxon>Cantharellales</taxon>
        <taxon>Ceratobasidiaceae</taxon>
        <taxon>Rhizoctonia</taxon>
        <taxon>Rhizoctonia solani AG-1</taxon>
    </lineage>
</organism>
<dbReference type="Gene3D" id="1.10.10.60">
    <property type="entry name" value="Homeodomain-like"/>
    <property type="match status" value="1"/>
</dbReference>
<protein>
    <submittedName>
        <fullName evidence="8">Homeobox protein PKNOX1</fullName>
    </submittedName>
</protein>
<feature type="compositionally biased region" description="Basic and acidic residues" evidence="6">
    <location>
        <begin position="40"/>
        <end position="50"/>
    </location>
</feature>
<keyword evidence="2 5" id="KW-0238">DNA-binding</keyword>
<evidence type="ECO:0000256" key="6">
    <source>
        <dbReference type="SAM" id="MobiDB-lite"/>
    </source>
</evidence>
<keyword evidence="9" id="KW-1185">Reference proteome</keyword>
<dbReference type="EMBL" id="LN679167">
    <property type="protein sequence ID" value="CEL62377.1"/>
    <property type="molecule type" value="Genomic_DNA"/>
</dbReference>
<reference evidence="8 9" key="1">
    <citation type="submission" date="2014-11" db="EMBL/GenBank/DDBJ databases">
        <authorList>
            <person name="Wibberg Daniel"/>
        </authorList>
    </citation>
    <scope>NUCLEOTIDE SEQUENCE [LARGE SCALE GENOMIC DNA]</scope>
    <source>
        <strain evidence="8">Rhizoctonia solani AG1-IB 7/3/14</strain>
    </source>
</reference>
<sequence length="421" mass="44943">MSPQHTQMHQGHDAYLALDAATTSVPANPTYNMYPMSYTDRSEPSSRRDSPSTSGSSTPISFGNRTHSTFFSDKVSLPPINAMFSPSPTDEYDSRRNSLPYHSSRNTIPPGAAQWFTGINTQLDQRAHSSTPESPATGSPTFTAGSYSSASTAPTTVKSSPGTSPFSDKLSLPSSNSPREWSAPVTIPVPPSTELSVGSAPSTSPTPQSDSPPAATAAPQRRRGKLPKHVTETLRTWLLSHADHPYPTEEEKKMLCNVTSLTLSQVSNWMINARRRILVPASKQQAALNATTGPYVGLARSAAATDMARANRQSMTIPHSMTPTHAIPPPTLDAYSGAYNLPHLSQAGDLHLSSRSAPYPTIPMHQRAAGGYTYGAPNVPSYYGTGLNGLGYPGAPALVPSGPGRYYPEHDSTHPYSATTH</sequence>
<dbReference type="SMART" id="SM00389">
    <property type="entry name" value="HOX"/>
    <property type="match status" value="1"/>
</dbReference>
<dbReference type="GO" id="GO:0005634">
    <property type="term" value="C:nucleus"/>
    <property type="evidence" value="ECO:0007669"/>
    <property type="project" value="UniProtKB-SubCell"/>
</dbReference>
<name>A0A0B7G1N1_THACB</name>
<feature type="compositionally biased region" description="Low complexity" evidence="6">
    <location>
        <begin position="199"/>
        <end position="219"/>
    </location>
</feature>
<comment type="subcellular location">
    <subcellularLocation>
        <location evidence="5">Nucleus</location>
    </subcellularLocation>
</comment>
<feature type="domain" description="Homeobox" evidence="7">
    <location>
        <begin position="217"/>
        <end position="276"/>
    </location>
</feature>
<dbReference type="InterPro" id="IPR008422">
    <property type="entry name" value="KN_HD"/>
</dbReference>
<comment type="similarity">
    <text evidence="1">Belongs to the TALE/M-ATYP homeobox family.</text>
</comment>
<gene>
    <name evidence="8" type="ORF">RSOLAG1IB_10422</name>
</gene>
<dbReference type="STRING" id="1108050.A0A0B7G1N1"/>
<dbReference type="SUPFAM" id="SSF46689">
    <property type="entry name" value="Homeodomain-like"/>
    <property type="match status" value="1"/>
</dbReference>
<evidence type="ECO:0000256" key="1">
    <source>
        <dbReference type="ARBA" id="ARBA00005800"/>
    </source>
</evidence>
<dbReference type="GO" id="GO:0006355">
    <property type="term" value="P:regulation of DNA-templated transcription"/>
    <property type="evidence" value="ECO:0007669"/>
    <property type="project" value="InterPro"/>
</dbReference>
<feature type="DNA-binding region" description="Homeobox" evidence="5">
    <location>
        <begin position="219"/>
        <end position="277"/>
    </location>
</feature>
<dbReference type="CDD" id="cd00086">
    <property type="entry name" value="homeodomain"/>
    <property type="match status" value="1"/>
</dbReference>
<feature type="compositionally biased region" description="Polar residues" evidence="6">
    <location>
        <begin position="117"/>
        <end position="179"/>
    </location>
</feature>
<dbReference type="InterPro" id="IPR009057">
    <property type="entry name" value="Homeodomain-like_sf"/>
</dbReference>
<dbReference type="PROSITE" id="PS50071">
    <property type="entry name" value="HOMEOBOX_2"/>
    <property type="match status" value="1"/>
</dbReference>
<evidence type="ECO:0000259" key="7">
    <source>
        <dbReference type="PROSITE" id="PS50071"/>
    </source>
</evidence>
<dbReference type="OrthoDB" id="10056939at2759"/>
<dbReference type="InterPro" id="IPR001356">
    <property type="entry name" value="HD"/>
</dbReference>